<feature type="region of interest" description="Disordered" evidence="2">
    <location>
        <begin position="1"/>
        <end position="27"/>
    </location>
</feature>
<reference evidence="4 5" key="1">
    <citation type="submission" date="2020-10" db="EMBL/GenBank/DDBJ databases">
        <title>The Coptis chinensis genome and diversification of protoberbering-type alkaloids.</title>
        <authorList>
            <person name="Wang B."/>
            <person name="Shu S."/>
            <person name="Song C."/>
            <person name="Liu Y."/>
        </authorList>
    </citation>
    <scope>NUCLEOTIDE SEQUENCE [LARGE SCALE GENOMIC DNA]</scope>
    <source>
        <strain evidence="4">HL-2020</strain>
        <tissue evidence="4">Leaf</tissue>
    </source>
</reference>
<keyword evidence="1" id="KW-0653">Protein transport</keyword>
<dbReference type="GO" id="GO:0005730">
    <property type="term" value="C:nucleolus"/>
    <property type="evidence" value="ECO:0007669"/>
    <property type="project" value="UniProtKB-SubCell"/>
</dbReference>
<dbReference type="PANTHER" id="PTHR12730">
    <property type="entry name" value="HSDA/SDA1-RELATED"/>
    <property type="match status" value="1"/>
</dbReference>
<keyword evidence="1" id="KW-0813">Transport</keyword>
<name>A0A835GXA8_9MAGN</name>
<accession>A0A835GXA8</accession>
<comment type="similarity">
    <text evidence="1">Belongs to the SDA1 family.</text>
</comment>
<evidence type="ECO:0000313" key="5">
    <source>
        <dbReference type="Proteomes" id="UP000631114"/>
    </source>
</evidence>
<evidence type="ECO:0000256" key="2">
    <source>
        <dbReference type="SAM" id="MobiDB-lite"/>
    </source>
</evidence>
<keyword evidence="1" id="KW-0539">Nucleus</keyword>
<dbReference type="Proteomes" id="UP000631114">
    <property type="component" value="Unassembled WGS sequence"/>
</dbReference>
<dbReference type="OrthoDB" id="2196187at2759"/>
<evidence type="ECO:0000259" key="3">
    <source>
        <dbReference type="Pfam" id="PF08158"/>
    </source>
</evidence>
<keyword evidence="1" id="KW-0690">Ribosome biogenesis</keyword>
<feature type="domain" description="SDA1 N-terminal" evidence="3">
    <location>
        <begin position="33"/>
        <end position="129"/>
    </location>
</feature>
<comment type="function">
    <text evidence="1">Required for 60S pre-ribosomal subunits export to the cytoplasm.</text>
</comment>
<comment type="caution">
    <text evidence="4">The sequence shown here is derived from an EMBL/GenBank/DDBJ whole genome shotgun (WGS) entry which is preliminary data.</text>
</comment>
<proteinExistence type="inferred from homology"/>
<keyword evidence="5" id="KW-1185">Reference proteome</keyword>
<dbReference type="Pfam" id="PF08158">
    <property type="entry name" value="SDA1_HEAT"/>
    <property type="match status" value="1"/>
</dbReference>
<evidence type="ECO:0000313" key="4">
    <source>
        <dbReference type="EMBL" id="KAF9589220.1"/>
    </source>
</evidence>
<protein>
    <recommendedName>
        <fullName evidence="1">Protein SDA1</fullName>
    </recommendedName>
</protein>
<organism evidence="4 5">
    <name type="scientific">Coptis chinensis</name>
    <dbReference type="NCBI Taxonomy" id="261450"/>
    <lineage>
        <taxon>Eukaryota</taxon>
        <taxon>Viridiplantae</taxon>
        <taxon>Streptophyta</taxon>
        <taxon>Embryophyta</taxon>
        <taxon>Tracheophyta</taxon>
        <taxon>Spermatophyta</taxon>
        <taxon>Magnoliopsida</taxon>
        <taxon>Ranunculales</taxon>
        <taxon>Ranunculaceae</taxon>
        <taxon>Coptidoideae</taxon>
        <taxon>Coptis</taxon>
    </lineage>
</organism>
<dbReference type="AlphaFoldDB" id="A0A835GXA8"/>
<dbReference type="PANTHER" id="PTHR12730:SF0">
    <property type="entry name" value="PROTEIN SDA1 HOMOLOG"/>
    <property type="match status" value="1"/>
</dbReference>
<dbReference type="InterPro" id="IPR027312">
    <property type="entry name" value="Sda1"/>
</dbReference>
<dbReference type="EMBL" id="JADFTS010000009">
    <property type="protein sequence ID" value="KAF9589220.1"/>
    <property type="molecule type" value="Genomic_DNA"/>
</dbReference>
<dbReference type="InterPro" id="IPR012977">
    <property type="entry name" value="SDA1_N"/>
</dbReference>
<comment type="subcellular location">
    <subcellularLocation>
        <location evidence="1">Nucleus</location>
        <location evidence="1">Nucleolus</location>
    </subcellularLocation>
</comment>
<dbReference type="GO" id="GO:0015031">
    <property type="term" value="P:protein transport"/>
    <property type="evidence" value="ECO:0007669"/>
    <property type="project" value="UniProtKB-KW"/>
</dbReference>
<dbReference type="GO" id="GO:0042273">
    <property type="term" value="P:ribosomal large subunit biogenesis"/>
    <property type="evidence" value="ECO:0007669"/>
    <property type="project" value="UniProtKB-UniRule"/>
</dbReference>
<sequence>MGGGERHPKPSVFKMYSKRDDENAPTGTNLGENLGLFMDLQTFGDRVLRKLCFSHVVHSIRRMNMKHKNDAKNRALHNIIFSMLQNEDERKAKRALVVLCDLHHRRVWFDERTANAISTACFHSSSRFSFLNVFWRYGCIMNNLDISLISELLKIMISGLPFLLGFERIEEGDGSDDSGDEDDMTP</sequence>
<dbReference type="GO" id="GO:0000055">
    <property type="term" value="P:ribosomal large subunit export from nucleus"/>
    <property type="evidence" value="ECO:0007669"/>
    <property type="project" value="UniProtKB-UniRule"/>
</dbReference>
<evidence type="ECO:0000256" key="1">
    <source>
        <dbReference type="RuleBase" id="RU365057"/>
    </source>
</evidence>
<gene>
    <name evidence="4" type="ORF">IFM89_020535</name>
</gene>